<evidence type="ECO:0008006" key="4">
    <source>
        <dbReference type="Google" id="ProtNLM"/>
    </source>
</evidence>
<dbReference type="Proteomes" id="UP000193218">
    <property type="component" value="Unassembled WGS sequence"/>
</dbReference>
<evidence type="ECO:0000256" key="1">
    <source>
        <dbReference type="SAM" id="MobiDB-lite"/>
    </source>
</evidence>
<accession>A0A1Y1UMU8</accession>
<name>A0A1Y1UMU8_9TREE</name>
<feature type="region of interest" description="Disordered" evidence="1">
    <location>
        <begin position="172"/>
        <end position="196"/>
    </location>
</feature>
<feature type="compositionally biased region" description="Acidic residues" evidence="1">
    <location>
        <begin position="172"/>
        <end position="181"/>
    </location>
</feature>
<protein>
    <recommendedName>
        <fullName evidence="4">Mediator of RNA polymerase II transcription subunit 1</fullName>
    </recommendedName>
</protein>
<evidence type="ECO:0000313" key="3">
    <source>
        <dbReference type="Proteomes" id="UP000193218"/>
    </source>
</evidence>
<reference evidence="2 3" key="1">
    <citation type="submission" date="2017-03" db="EMBL/GenBank/DDBJ databases">
        <title>Widespread Adenine N6-methylation of Active Genes in Fungi.</title>
        <authorList>
            <consortium name="DOE Joint Genome Institute"/>
            <person name="Mondo S.J."/>
            <person name="Dannebaum R.O."/>
            <person name="Kuo R.C."/>
            <person name="Louie K.B."/>
            <person name="Bewick A.J."/>
            <person name="Labutti K."/>
            <person name="Haridas S."/>
            <person name="Kuo A."/>
            <person name="Salamov A."/>
            <person name="Ahrendt S.R."/>
            <person name="Lau R."/>
            <person name="Bowen B.P."/>
            <person name="Lipzen A."/>
            <person name="Sullivan W."/>
            <person name="Andreopoulos W.B."/>
            <person name="Clum A."/>
            <person name="Lindquist E."/>
            <person name="Daum C."/>
            <person name="Northen T.R."/>
            <person name="Ramamoorthy G."/>
            <person name="Schmitz R.J."/>
            <person name="Gryganskyi A."/>
            <person name="Culley D."/>
            <person name="Magnuson J."/>
            <person name="James T.Y."/>
            <person name="O'Malley M.A."/>
            <person name="Stajich J.E."/>
            <person name="Spatafora J.W."/>
            <person name="Visel A."/>
            <person name="Grigoriev I.V."/>
        </authorList>
    </citation>
    <scope>NUCLEOTIDE SEQUENCE [LARGE SCALE GENOMIC DNA]</scope>
    <source>
        <strain evidence="2 3">NRRL Y-17943</strain>
    </source>
</reference>
<sequence length="590" mass="64462">MSSPSLASQLHSILISHLTRHPSLNIPFQHDYAPPNLTGKGKARETNVSSQISSLQQVAEALLAARKILGGIKGDEAAIKLSLALREICEQETGLLALEEAMASSAPSFASGASLVSPLTELSSSELLKRIATKVDIQTYVEDSQFGLFKQSMTLAGEAFVVDIDLETDAMPGNEEDDDISLDGRPSSSAPEDQIRGGIRLSKLTANHVHGDSTGRSDWIAKVLKSRIEQYLSAWNMSSRSSEIANLTATQDSIILLEKEFSDLKILDKLAKADERQQWFPELERVVSELESMVKSSGSYNLADTLFPTIVFAGNASLPVQFCLKPSTSRAPQQEAVVDPWTAADWVLQYVARSSSIAEGVVVRRLWLQNDAGNAKISSWDGSMRVEQLLTRLEGDRAGRTSTFAYASDFVHHLTSEGQQKGYQQRYSMSEPGPIGLIVGQVPVSRSQRDLAGKLDQLHLQIILNSWFISAFAPDALERMSSEPEAFVDEDLSLDSAAVPITVRLGERSMGLSMPLILRDSCPIIVLTLHPTTELPFAHLEGRVEGEESEISSQRLKHVIDTLDVAQPRLNLVSLVDQILSGMREPSTSS</sequence>
<organism evidence="2 3">
    <name type="scientific">Kockovaella imperatae</name>
    <dbReference type="NCBI Taxonomy" id="4999"/>
    <lineage>
        <taxon>Eukaryota</taxon>
        <taxon>Fungi</taxon>
        <taxon>Dikarya</taxon>
        <taxon>Basidiomycota</taxon>
        <taxon>Agaricomycotina</taxon>
        <taxon>Tremellomycetes</taxon>
        <taxon>Tremellales</taxon>
        <taxon>Cuniculitremaceae</taxon>
        <taxon>Kockovaella</taxon>
    </lineage>
</organism>
<gene>
    <name evidence="2" type="ORF">BD324DRAFT_620923</name>
</gene>
<dbReference type="OrthoDB" id="2564972at2759"/>
<proteinExistence type="predicted"/>
<dbReference type="EMBL" id="NBSH01000004">
    <property type="protein sequence ID" value="ORX38455.1"/>
    <property type="molecule type" value="Genomic_DNA"/>
</dbReference>
<dbReference type="GeneID" id="33557146"/>
<dbReference type="InParanoid" id="A0A1Y1UMU8"/>
<dbReference type="RefSeq" id="XP_021872377.1">
    <property type="nucleotide sequence ID" value="XM_022015337.1"/>
</dbReference>
<comment type="caution">
    <text evidence="2">The sequence shown here is derived from an EMBL/GenBank/DDBJ whole genome shotgun (WGS) entry which is preliminary data.</text>
</comment>
<dbReference type="AlphaFoldDB" id="A0A1Y1UMU8"/>
<evidence type="ECO:0000313" key="2">
    <source>
        <dbReference type="EMBL" id="ORX38455.1"/>
    </source>
</evidence>
<keyword evidence="3" id="KW-1185">Reference proteome</keyword>